<dbReference type="RefSeq" id="WP_044566500.1">
    <property type="nucleotide sequence ID" value="NZ_BAABDR010000040.1"/>
</dbReference>
<protein>
    <submittedName>
        <fullName evidence="4">Flavin reductase (DIM6/NTAB) family NADH-FMN oxidoreductase RutF</fullName>
    </submittedName>
</protein>
<dbReference type="EMBL" id="JAGGLR010000044">
    <property type="protein sequence ID" value="MBP2068556.1"/>
    <property type="molecule type" value="Genomic_DNA"/>
</dbReference>
<keyword evidence="2" id="KW-0560">Oxidoreductase</keyword>
<evidence type="ECO:0000256" key="1">
    <source>
        <dbReference type="ARBA" id="ARBA00008898"/>
    </source>
</evidence>
<dbReference type="GeneID" id="32466823"/>
<evidence type="ECO:0000259" key="3">
    <source>
        <dbReference type="SMART" id="SM00903"/>
    </source>
</evidence>
<name>A0ABS4N950_9ACTN</name>
<keyword evidence="5" id="KW-1185">Reference proteome</keyword>
<dbReference type="Proteomes" id="UP000756710">
    <property type="component" value="Unassembled WGS sequence"/>
</dbReference>
<comment type="caution">
    <text evidence="4">The sequence shown here is derived from an EMBL/GenBank/DDBJ whole genome shotgun (WGS) entry which is preliminary data.</text>
</comment>
<dbReference type="SUPFAM" id="SSF50475">
    <property type="entry name" value="FMN-binding split barrel"/>
    <property type="match status" value="1"/>
</dbReference>
<feature type="domain" description="Flavin reductase like" evidence="3">
    <location>
        <begin position="16"/>
        <end position="159"/>
    </location>
</feature>
<comment type="similarity">
    <text evidence="1">Belongs to the non-flavoprotein flavin reductase family.</text>
</comment>
<dbReference type="InterPro" id="IPR050268">
    <property type="entry name" value="NADH-dep_flavin_reductase"/>
</dbReference>
<dbReference type="PANTHER" id="PTHR30466:SF11">
    <property type="entry name" value="FLAVIN-DEPENDENT MONOOXYGENASE, REDUCTASE SUBUNIT HSAB"/>
    <property type="match status" value="1"/>
</dbReference>
<dbReference type="InterPro" id="IPR012349">
    <property type="entry name" value="Split_barrel_FMN-bd"/>
</dbReference>
<gene>
    <name evidence="4" type="ORF">J2Z30_009637</name>
</gene>
<dbReference type="Gene3D" id="2.30.110.10">
    <property type="entry name" value="Electron Transport, Fmn-binding Protein, Chain A"/>
    <property type="match status" value="1"/>
</dbReference>
<evidence type="ECO:0000313" key="5">
    <source>
        <dbReference type="Proteomes" id="UP000756710"/>
    </source>
</evidence>
<reference evidence="4 5" key="1">
    <citation type="submission" date="2021-03" db="EMBL/GenBank/DDBJ databases">
        <title>Genomic Encyclopedia of Type Strains, Phase IV (KMG-IV): sequencing the most valuable type-strain genomes for metagenomic binning, comparative biology and taxonomic classification.</title>
        <authorList>
            <person name="Goeker M."/>
        </authorList>
    </citation>
    <scope>NUCLEOTIDE SEQUENCE [LARGE SCALE GENOMIC DNA]</scope>
    <source>
        <strain evidence="4 5">DSM 41954</strain>
    </source>
</reference>
<evidence type="ECO:0000256" key="2">
    <source>
        <dbReference type="ARBA" id="ARBA00023002"/>
    </source>
</evidence>
<evidence type="ECO:0000313" key="4">
    <source>
        <dbReference type="EMBL" id="MBP2068556.1"/>
    </source>
</evidence>
<dbReference type="InterPro" id="IPR002563">
    <property type="entry name" value="Flavin_Rdtase-like_dom"/>
</dbReference>
<dbReference type="SMART" id="SM00903">
    <property type="entry name" value="Flavin_Reduct"/>
    <property type="match status" value="1"/>
</dbReference>
<sequence length="161" mass="17678">MSFDTPIDPAILRKAFACYPSGVAAVCAMIDDEPVGMAVSSFNTVSLAPPLISACIQDTSRTWRKLRQAPRVGVSIFTEEHSEQCRQLSQKEGDRFTGTTWRTSDLGAMFLADAVAAFDCSLYREAEAGDHSIALLEIHCLTYDPAMAPLIFHRSSFRQLA</sequence>
<organism evidence="4 5">
    <name type="scientific">Streptomyces iranensis</name>
    <dbReference type="NCBI Taxonomy" id="576784"/>
    <lineage>
        <taxon>Bacteria</taxon>
        <taxon>Bacillati</taxon>
        <taxon>Actinomycetota</taxon>
        <taxon>Actinomycetes</taxon>
        <taxon>Kitasatosporales</taxon>
        <taxon>Streptomycetaceae</taxon>
        <taxon>Streptomyces</taxon>
        <taxon>Streptomyces violaceusniger group</taxon>
    </lineage>
</organism>
<dbReference type="Pfam" id="PF01613">
    <property type="entry name" value="Flavin_Reduct"/>
    <property type="match status" value="1"/>
</dbReference>
<proteinExistence type="inferred from homology"/>
<accession>A0ABS4N950</accession>
<dbReference type="PANTHER" id="PTHR30466">
    <property type="entry name" value="FLAVIN REDUCTASE"/>
    <property type="match status" value="1"/>
</dbReference>